<comment type="caution">
    <text evidence="5">The sequence shown here is derived from an EMBL/GenBank/DDBJ whole genome shotgun (WGS) entry which is preliminary data.</text>
</comment>
<dbReference type="Gene3D" id="1.10.10.10">
    <property type="entry name" value="Winged helix-like DNA-binding domain superfamily/Winged helix DNA-binding domain"/>
    <property type="match status" value="1"/>
</dbReference>
<dbReference type="InterPro" id="IPR036388">
    <property type="entry name" value="WH-like_DNA-bd_sf"/>
</dbReference>
<name>A0A2T4U6G2_9BACI</name>
<evidence type="ECO:0000256" key="1">
    <source>
        <dbReference type="ARBA" id="ARBA00023015"/>
    </source>
</evidence>
<dbReference type="PROSITE" id="PS50949">
    <property type="entry name" value="HTH_GNTR"/>
    <property type="match status" value="1"/>
</dbReference>
<dbReference type="Pfam" id="PF00392">
    <property type="entry name" value="GntR"/>
    <property type="match status" value="1"/>
</dbReference>
<dbReference type="InterPro" id="IPR036390">
    <property type="entry name" value="WH_DNA-bd_sf"/>
</dbReference>
<accession>A0A2T4U6G2</accession>
<dbReference type="RefSeq" id="WP_107584780.1">
    <property type="nucleotide sequence ID" value="NZ_PZJJ01000011.1"/>
</dbReference>
<dbReference type="GO" id="GO:0003677">
    <property type="term" value="F:DNA binding"/>
    <property type="evidence" value="ECO:0007669"/>
    <property type="project" value="UniProtKB-KW"/>
</dbReference>
<dbReference type="SUPFAM" id="SSF46785">
    <property type="entry name" value="Winged helix' DNA-binding domain"/>
    <property type="match status" value="1"/>
</dbReference>
<reference evidence="5 6" key="1">
    <citation type="submission" date="2018-03" db="EMBL/GenBank/DDBJ databases">
        <title>Alkalicoccus saliphilus sp. nov., isolated from a mineral pool.</title>
        <authorList>
            <person name="Zhao B."/>
        </authorList>
    </citation>
    <scope>NUCLEOTIDE SEQUENCE [LARGE SCALE GENOMIC DNA]</scope>
    <source>
        <strain evidence="5 6">6AG</strain>
    </source>
</reference>
<dbReference type="OrthoDB" id="9801546at2"/>
<dbReference type="AlphaFoldDB" id="A0A2T4U6G2"/>
<protein>
    <submittedName>
        <fullName evidence="5">GntR family transcriptional regulator</fullName>
    </submittedName>
</protein>
<proteinExistence type="predicted"/>
<dbReference type="PANTHER" id="PTHR38445">
    <property type="entry name" value="HTH-TYPE TRANSCRIPTIONAL REPRESSOR YTRA"/>
    <property type="match status" value="1"/>
</dbReference>
<dbReference type="GO" id="GO:0003700">
    <property type="term" value="F:DNA-binding transcription factor activity"/>
    <property type="evidence" value="ECO:0007669"/>
    <property type="project" value="InterPro"/>
</dbReference>
<dbReference type="InterPro" id="IPR000524">
    <property type="entry name" value="Tscrpt_reg_HTH_GntR"/>
</dbReference>
<evidence type="ECO:0000313" key="6">
    <source>
        <dbReference type="Proteomes" id="UP000240509"/>
    </source>
</evidence>
<dbReference type="PANTHER" id="PTHR38445:SF9">
    <property type="entry name" value="HTH-TYPE TRANSCRIPTIONAL REPRESSOR YTRA"/>
    <property type="match status" value="1"/>
</dbReference>
<keyword evidence="1" id="KW-0805">Transcription regulation</keyword>
<keyword evidence="3" id="KW-0804">Transcription</keyword>
<evidence type="ECO:0000256" key="2">
    <source>
        <dbReference type="ARBA" id="ARBA00023125"/>
    </source>
</evidence>
<organism evidence="5 6">
    <name type="scientific">Alkalicoccus saliphilus</name>
    <dbReference type="NCBI Taxonomy" id="200989"/>
    <lineage>
        <taxon>Bacteria</taxon>
        <taxon>Bacillati</taxon>
        <taxon>Bacillota</taxon>
        <taxon>Bacilli</taxon>
        <taxon>Bacillales</taxon>
        <taxon>Bacillaceae</taxon>
        <taxon>Alkalicoccus</taxon>
    </lineage>
</organism>
<dbReference type="Proteomes" id="UP000240509">
    <property type="component" value="Unassembled WGS sequence"/>
</dbReference>
<dbReference type="EMBL" id="PZJJ01000011">
    <property type="protein sequence ID" value="PTL38980.1"/>
    <property type="molecule type" value="Genomic_DNA"/>
</dbReference>
<dbReference type="CDD" id="cd07377">
    <property type="entry name" value="WHTH_GntR"/>
    <property type="match status" value="1"/>
</dbReference>
<keyword evidence="2" id="KW-0238">DNA-binding</keyword>
<dbReference type="SMART" id="SM00345">
    <property type="entry name" value="HTH_GNTR"/>
    <property type="match status" value="1"/>
</dbReference>
<feature type="domain" description="HTH gntR-type" evidence="4">
    <location>
        <begin position="11"/>
        <end position="79"/>
    </location>
</feature>
<evidence type="ECO:0000313" key="5">
    <source>
        <dbReference type="EMBL" id="PTL38980.1"/>
    </source>
</evidence>
<sequence length="129" mass="14820">MLFRIDPRSSTPLYEQIIYQVKNMCSAGILQPGEKLPSIRELSSQMVVNPNTVSKAYQEMEKIGLLLTIQGKGTFVSTSPPPFAPPEKQKKLQDELKQLIVDCHFAGVSRERFLEWTEQSYREMRDTQQ</sequence>
<evidence type="ECO:0000256" key="3">
    <source>
        <dbReference type="ARBA" id="ARBA00023163"/>
    </source>
</evidence>
<gene>
    <name evidence="5" type="ORF">C6Y45_08345</name>
</gene>
<evidence type="ECO:0000259" key="4">
    <source>
        <dbReference type="PROSITE" id="PS50949"/>
    </source>
</evidence>
<keyword evidence="6" id="KW-1185">Reference proteome</keyword>